<evidence type="ECO:0000256" key="1">
    <source>
        <dbReference type="ARBA" id="ARBA00000085"/>
    </source>
</evidence>
<dbReference type="Pfam" id="PF08448">
    <property type="entry name" value="PAS_4"/>
    <property type="match status" value="1"/>
</dbReference>
<reference evidence="10 11" key="1">
    <citation type="submission" date="2017-06" db="EMBL/GenBank/DDBJ databases">
        <title>Genome sequencing of cyanobaciteial culture collection at National Institute for Environmental Studies (NIES).</title>
        <authorList>
            <person name="Hirose Y."/>
            <person name="Shimura Y."/>
            <person name="Fujisawa T."/>
            <person name="Nakamura Y."/>
            <person name="Kawachi M."/>
        </authorList>
    </citation>
    <scope>NUCLEOTIDE SEQUENCE [LARGE SCALE GENOMIC DNA]</scope>
    <source>
        <strain evidence="10 11">NIES-267</strain>
    </source>
</reference>
<dbReference type="GO" id="GO:0000155">
    <property type="term" value="F:phosphorelay sensor kinase activity"/>
    <property type="evidence" value="ECO:0007669"/>
    <property type="project" value="InterPro"/>
</dbReference>
<dbReference type="Proteomes" id="UP000218418">
    <property type="component" value="Chromosome"/>
</dbReference>
<feature type="domain" description="PAS" evidence="8">
    <location>
        <begin position="622"/>
        <end position="678"/>
    </location>
</feature>
<comment type="catalytic activity">
    <reaction evidence="1">
        <text>ATP + protein L-histidine = ADP + protein N-phospho-L-histidine.</text>
        <dbReference type="EC" id="2.7.13.3"/>
    </reaction>
</comment>
<dbReference type="Gene3D" id="3.30.450.40">
    <property type="match status" value="1"/>
</dbReference>
<dbReference type="PRINTS" id="PR00344">
    <property type="entry name" value="BCTRLSENSOR"/>
</dbReference>
<keyword evidence="3" id="KW-0597">Phosphoprotein</keyword>
<evidence type="ECO:0000313" key="11">
    <source>
        <dbReference type="Proteomes" id="UP000218418"/>
    </source>
</evidence>
<dbReference type="NCBIfam" id="TIGR00229">
    <property type="entry name" value="sensory_box"/>
    <property type="match status" value="3"/>
</dbReference>
<name>A0A1Z4LLM9_9CYAN</name>
<dbReference type="Pfam" id="PF08447">
    <property type="entry name" value="PAS_3"/>
    <property type="match status" value="3"/>
</dbReference>
<dbReference type="Gene3D" id="3.30.565.10">
    <property type="entry name" value="Histidine kinase-like ATPase, C-terminal domain"/>
    <property type="match status" value="1"/>
</dbReference>
<feature type="domain" description="PAC" evidence="9">
    <location>
        <begin position="566"/>
        <end position="621"/>
    </location>
</feature>
<dbReference type="InterPro" id="IPR004358">
    <property type="entry name" value="Sig_transdc_His_kin-like_C"/>
</dbReference>
<dbReference type="InterPro" id="IPR003018">
    <property type="entry name" value="GAF"/>
</dbReference>
<dbReference type="Gene3D" id="1.10.287.130">
    <property type="match status" value="1"/>
</dbReference>
<dbReference type="Pfam" id="PF01590">
    <property type="entry name" value="GAF"/>
    <property type="match status" value="1"/>
</dbReference>
<dbReference type="SMART" id="SM00388">
    <property type="entry name" value="HisKA"/>
    <property type="match status" value="1"/>
</dbReference>
<keyword evidence="11" id="KW-1185">Reference proteome</keyword>
<keyword evidence="6" id="KW-0902">Two-component regulatory system</keyword>
<dbReference type="InterPro" id="IPR013767">
    <property type="entry name" value="PAS_fold"/>
</dbReference>
<evidence type="ECO:0000256" key="6">
    <source>
        <dbReference type="ARBA" id="ARBA00023012"/>
    </source>
</evidence>
<dbReference type="SMART" id="SM00086">
    <property type="entry name" value="PAC"/>
    <property type="match status" value="4"/>
</dbReference>
<dbReference type="InterPro" id="IPR003661">
    <property type="entry name" value="HisK_dim/P_dom"/>
</dbReference>
<evidence type="ECO:0000259" key="9">
    <source>
        <dbReference type="PROSITE" id="PS50113"/>
    </source>
</evidence>
<dbReference type="EC" id="2.7.13.3" evidence="2"/>
<dbReference type="InterPro" id="IPR000700">
    <property type="entry name" value="PAS-assoc_C"/>
</dbReference>
<accession>A0A1Z4LLM9</accession>
<feature type="domain" description="PAS" evidence="8">
    <location>
        <begin position="748"/>
        <end position="822"/>
    </location>
</feature>
<dbReference type="GO" id="GO:0006355">
    <property type="term" value="P:regulation of DNA-templated transcription"/>
    <property type="evidence" value="ECO:0007669"/>
    <property type="project" value="InterPro"/>
</dbReference>
<gene>
    <name evidence="10" type="ORF">NIES267_15620</name>
</gene>
<dbReference type="InterPro" id="IPR013655">
    <property type="entry name" value="PAS_fold_3"/>
</dbReference>
<dbReference type="InterPro" id="IPR005467">
    <property type="entry name" value="His_kinase_dom"/>
</dbReference>
<dbReference type="SMART" id="SM00091">
    <property type="entry name" value="PAS"/>
    <property type="match status" value="5"/>
</dbReference>
<dbReference type="PANTHER" id="PTHR43304">
    <property type="entry name" value="PHYTOCHROME-LIKE PROTEIN CPH1"/>
    <property type="match status" value="1"/>
</dbReference>
<evidence type="ECO:0000256" key="4">
    <source>
        <dbReference type="ARBA" id="ARBA00022679"/>
    </source>
</evidence>
<dbReference type="SUPFAM" id="SSF55781">
    <property type="entry name" value="GAF domain-like"/>
    <property type="match status" value="1"/>
</dbReference>
<evidence type="ECO:0000259" key="7">
    <source>
        <dbReference type="PROSITE" id="PS50109"/>
    </source>
</evidence>
<protein>
    <recommendedName>
        <fullName evidence="2">histidine kinase</fullName>
        <ecNumber evidence="2">2.7.13.3</ecNumber>
    </recommendedName>
</protein>
<dbReference type="InterPro" id="IPR035965">
    <property type="entry name" value="PAS-like_dom_sf"/>
</dbReference>
<sequence length="1160" mass="133137">MTVDETMGNNLITINKCIYDSLEEELVKLRQRVSDLEEKLCHQEVEFQTLADNVPGMIYKFQLGKDGRTSFPYISSRCQEFYELEPEEVKQNPQLLFDIVHDDDLPKLQDAISISAQTLQKWESEWQITTRSGKHKWLYGISQPILQPCGDIIWDGCVIDISQRILATQRLKQREALLDGMKNATSCLLTNQNYNKSINIALAEMGKATAMDRIYIFQNRFQPLTEELLFGQRWEWVKEGINSELDYPLLENLAYDNFPPLWYEQLRYGKSIISIEDESQFQGSRSIFVIPIQVKGKWWGFIGFEDYTSLRQWSEAETSILQAFSLNLSGAIATYESECELKKLNRDLERRVEEKALSLFQSEARLERLAANVPGMLYQYKLFDNGNVRFSYVSDGCHDLFGVKPEQIRRNPDIINQMIHPSDVVGFNQSIANCIKTLDNWEYEWKIITASKQVKWLQGFSRLEKQPDGSIFCDGCIIDITERKLVEAISQEQEQFLRSVYDGSEHITFVVDVLEDNNFSHQGWNPACERAIGMKSEDAKGKALEEIFGEVQGKKIRQSYLNCVEADAPITYEECLNLDENPSWWFTTLNPLKDVDGRIYRLVGTTVEITELKKAEKVIRSSEENLRTLLDSVYDAIIIHDLDGNILDINEQMLSMYGVNRDEITQMSIAVDLSSPDSAFSELPAIWEKVMNGDAQLFEWKAKRPRDNSIFDVEVFLRKVTLNSQDIILANVRDITERKKVEAEIQAKQHFIQRITDSSPSTIYIYDLEKQQNIYTNHEITKILGYSSQQVQDMGSNMMVNIVHPEDLPKIVSHHRKISDANDKEFYDLEYRIRNADGEYTWLYSRDTVFNRNLHGKVTQTLGVATDITERKLAEIELQNTLHELQTTQAQLIQSEKMSSLGQMVAGIAHEINNPVNFIHGNVTPASQYAQDVLNLLELYQQHYPNPPEDIQEEIETIDLEFLKEDFTKILNSMKQGTQRIREIVLSLRNFSRLDEAQFKAVDIHEGIDSTLMILQNRLKSKPNFPEIQIIKQYSSLPRVDCFPSQLNQVLMNILANAIDALESQKSLSTPQIQIHTKLLDNNRIAIHLFDNGSGIPPEIQSKLFDPFFTTKEVGKGTGLGLSISYQIVVNKHGGNLSVLSTPGEGTEFIIEIPVSQINN</sequence>
<dbReference type="CDD" id="cd00082">
    <property type="entry name" value="HisKA"/>
    <property type="match status" value="1"/>
</dbReference>
<dbReference type="InterPro" id="IPR036097">
    <property type="entry name" value="HisK_dim/P_sf"/>
</dbReference>
<dbReference type="PROSITE" id="PS50113">
    <property type="entry name" value="PAC"/>
    <property type="match status" value="2"/>
</dbReference>
<dbReference type="CDD" id="cd00130">
    <property type="entry name" value="PAS"/>
    <property type="match status" value="4"/>
</dbReference>
<evidence type="ECO:0000259" key="8">
    <source>
        <dbReference type="PROSITE" id="PS50112"/>
    </source>
</evidence>
<dbReference type="OrthoDB" id="500279at2"/>
<dbReference type="PROSITE" id="PS50112">
    <property type="entry name" value="PAS"/>
    <property type="match status" value="2"/>
</dbReference>
<dbReference type="InterPro" id="IPR052162">
    <property type="entry name" value="Sensor_kinase/Photoreceptor"/>
</dbReference>
<dbReference type="InterPro" id="IPR036890">
    <property type="entry name" value="HATPase_C_sf"/>
</dbReference>
<keyword evidence="4" id="KW-0808">Transferase</keyword>
<feature type="domain" description="Histidine kinase" evidence="7">
    <location>
        <begin position="907"/>
        <end position="1157"/>
    </location>
</feature>
<dbReference type="Pfam" id="PF00989">
    <property type="entry name" value="PAS"/>
    <property type="match status" value="1"/>
</dbReference>
<dbReference type="InterPro" id="IPR000014">
    <property type="entry name" value="PAS"/>
</dbReference>
<dbReference type="PANTHER" id="PTHR43304:SF1">
    <property type="entry name" value="PAC DOMAIN-CONTAINING PROTEIN"/>
    <property type="match status" value="1"/>
</dbReference>
<organism evidence="10 11">
    <name type="scientific">Calothrix parasitica NIES-267</name>
    <dbReference type="NCBI Taxonomy" id="1973488"/>
    <lineage>
        <taxon>Bacteria</taxon>
        <taxon>Bacillati</taxon>
        <taxon>Cyanobacteriota</taxon>
        <taxon>Cyanophyceae</taxon>
        <taxon>Nostocales</taxon>
        <taxon>Calotrichaceae</taxon>
        <taxon>Calothrix</taxon>
    </lineage>
</organism>
<dbReference type="SMART" id="SM00387">
    <property type="entry name" value="HATPase_c"/>
    <property type="match status" value="1"/>
</dbReference>
<dbReference type="InterPro" id="IPR029016">
    <property type="entry name" value="GAF-like_dom_sf"/>
</dbReference>
<dbReference type="SMART" id="SM00065">
    <property type="entry name" value="GAF"/>
    <property type="match status" value="1"/>
</dbReference>
<proteinExistence type="predicted"/>
<dbReference type="EMBL" id="AP018227">
    <property type="protein sequence ID" value="BAY82084.1"/>
    <property type="molecule type" value="Genomic_DNA"/>
</dbReference>
<dbReference type="InterPro" id="IPR001610">
    <property type="entry name" value="PAC"/>
</dbReference>
<dbReference type="InterPro" id="IPR003594">
    <property type="entry name" value="HATPase_dom"/>
</dbReference>
<keyword evidence="5 10" id="KW-0418">Kinase</keyword>
<evidence type="ECO:0000313" key="10">
    <source>
        <dbReference type="EMBL" id="BAY82084.1"/>
    </source>
</evidence>
<dbReference type="AlphaFoldDB" id="A0A1Z4LLM9"/>
<dbReference type="SUPFAM" id="SSF55874">
    <property type="entry name" value="ATPase domain of HSP90 chaperone/DNA topoisomerase II/histidine kinase"/>
    <property type="match status" value="1"/>
</dbReference>
<dbReference type="PROSITE" id="PS50109">
    <property type="entry name" value="HIS_KIN"/>
    <property type="match status" value="1"/>
</dbReference>
<evidence type="ECO:0000256" key="2">
    <source>
        <dbReference type="ARBA" id="ARBA00012438"/>
    </source>
</evidence>
<feature type="domain" description="PAC" evidence="9">
    <location>
        <begin position="827"/>
        <end position="880"/>
    </location>
</feature>
<evidence type="ECO:0000256" key="3">
    <source>
        <dbReference type="ARBA" id="ARBA00022553"/>
    </source>
</evidence>
<dbReference type="Pfam" id="PF02518">
    <property type="entry name" value="HATPase_c"/>
    <property type="match status" value="1"/>
</dbReference>
<dbReference type="SUPFAM" id="SSF55785">
    <property type="entry name" value="PYP-like sensor domain (PAS domain)"/>
    <property type="match status" value="5"/>
</dbReference>
<evidence type="ECO:0000256" key="5">
    <source>
        <dbReference type="ARBA" id="ARBA00022777"/>
    </source>
</evidence>
<dbReference type="Gene3D" id="3.30.450.20">
    <property type="entry name" value="PAS domain"/>
    <property type="match status" value="5"/>
</dbReference>
<dbReference type="SUPFAM" id="SSF47384">
    <property type="entry name" value="Homodimeric domain of signal transducing histidine kinase"/>
    <property type="match status" value="1"/>
</dbReference>
<dbReference type="InterPro" id="IPR013656">
    <property type="entry name" value="PAS_4"/>
</dbReference>